<protein>
    <submittedName>
        <fullName evidence="1">Uncharacterized protein</fullName>
    </submittedName>
</protein>
<dbReference type="EMBL" id="JAAALK010000285">
    <property type="protein sequence ID" value="KAG8064714.1"/>
    <property type="molecule type" value="Genomic_DNA"/>
</dbReference>
<proteinExistence type="predicted"/>
<organism evidence="1 2">
    <name type="scientific">Zizania palustris</name>
    <name type="common">Northern wild rice</name>
    <dbReference type="NCBI Taxonomy" id="103762"/>
    <lineage>
        <taxon>Eukaryota</taxon>
        <taxon>Viridiplantae</taxon>
        <taxon>Streptophyta</taxon>
        <taxon>Embryophyta</taxon>
        <taxon>Tracheophyta</taxon>
        <taxon>Spermatophyta</taxon>
        <taxon>Magnoliopsida</taxon>
        <taxon>Liliopsida</taxon>
        <taxon>Poales</taxon>
        <taxon>Poaceae</taxon>
        <taxon>BOP clade</taxon>
        <taxon>Oryzoideae</taxon>
        <taxon>Oryzeae</taxon>
        <taxon>Zizaniinae</taxon>
        <taxon>Zizania</taxon>
    </lineage>
</organism>
<sequence length="134" mass="14313">MLTAVDGGRVDAAAAEGVVHQDRSNGACRTLATSLINSFCSCLRWMYIDHTDGSSVARLCAPRCGRPGAARVALPCRTYNTQGQGSLSMALVYVMLPRSLPSSAAAACASTVALRLYMDRLRHDSQDIHARSQI</sequence>
<keyword evidence="2" id="KW-1185">Reference proteome</keyword>
<reference evidence="1" key="1">
    <citation type="journal article" date="2021" name="bioRxiv">
        <title>Whole Genome Assembly and Annotation of Northern Wild Rice, Zizania palustris L., Supports a Whole Genome Duplication in the Zizania Genus.</title>
        <authorList>
            <person name="Haas M."/>
            <person name="Kono T."/>
            <person name="Macchietto M."/>
            <person name="Millas R."/>
            <person name="McGilp L."/>
            <person name="Shao M."/>
            <person name="Duquette J."/>
            <person name="Hirsch C.N."/>
            <person name="Kimball J."/>
        </authorList>
    </citation>
    <scope>NUCLEOTIDE SEQUENCE</scope>
    <source>
        <tissue evidence="1">Fresh leaf tissue</tissue>
    </source>
</reference>
<dbReference type="AlphaFoldDB" id="A0A8J5VYM8"/>
<evidence type="ECO:0000313" key="2">
    <source>
        <dbReference type="Proteomes" id="UP000729402"/>
    </source>
</evidence>
<evidence type="ECO:0000313" key="1">
    <source>
        <dbReference type="EMBL" id="KAG8064714.1"/>
    </source>
</evidence>
<dbReference type="Proteomes" id="UP000729402">
    <property type="component" value="Unassembled WGS sequence"/>
</dbReference>
<comment type="caution">
    <text evidence="1">The sequence shown here is derived from an EMBL/GenBank/DDBJ whole genome shotgun (WGS) entry which is preliminary data.</text>
</comment>
<name>A0A8J5VYM8_ZIZPA</name>
<reference evidence="1" key="2">
    <citation type="submission" date="2021-02" db="EMBL/GenBank/DDBJ databases">
        <authorList>
            <person name="Kimball J.A."/>
            <person name="Haas M.W."/>
            <person name="Macchietto M."/>
            <person name="Kono T."/>
            <person name="Duquette J."/>
            <person name="Shao M."/>
        </authorList>
    </citation>
    <scope>NUCLEOTIDE SEQUENCE</scope>
    <source>
        <tissue evidence="1">Fresh leaf tissue</tissue>
    </source>
</reference>
<gene>
    <name evidence="1" type="ORF">GUJ93_ZPchr0004g38680</name>
</gene>
<accession>A0A8J5VYM8</accession>